<evidence type="ECO:0000256" key="1">
    <source>
        <dbReference type="ARBA" id="ARBA00022448"/>
    </source>
</evidence>
<proteinExistence type="predicted"/>
<evidence type="ECO:0000313" key="9">
    <source>
        <dbReference type="Proteomes" id="UP000241167"/>
    </source>
</evidence>
<dbReference type="GO" id="GO:0005506">
    <property type="term" value="F:iron ion binding"/>
    <property type="evidence" value="ECO:0007669"/>
    <property type="project" value="InterPro"/>
</dbReference>
<keyword evidence="4" id="KW-0249">Electron transport</keyword>
<evidence type="ECO:0000256" key="5">
    <source>
        <dbReference type="ARBA" id="ARBA00023004"/>
    </source>
</evidence>
<dbReference type="InterPro" id="IPR012127">
    <property type="entry name" value="Cyt_c_prime"/>
</dbReference>
<accession>A0A2P7QPK7</accession>
<keyword evidence="9" id="KW-1185">Reference proteome</keyword>
<evidence type="ECO:0000256" key="3">
    <source>
        <dbReference type="ARBA" id="ARBA00022723"/>
    </source>
</evidence>
<comment type="PTM">
    <text evidence="7">Binds 1 heme group per subunit.</text>
</comment>
<sequence>MLVPMAAFGTALAAPQQKVAAPTPDQIVAARRAAFTLTGSTFGGMKSVVENGGDVKSLAFGAHGLDLWAKALPGMFPDGTQLSTSRAKPGLWQNRADFDAKATAFQTATSALLNAAQAGDAAAFKIAYAETGKACGACHNAYRLEAPR</sequence>
<keyword evidence="3 6" id="KW-0479">Metal-binding</keyword>
<evidence type="ECO:0000256" key="2">
    <source>
        <dbReference type="ARBA" id="ARBA00022617"/>
    </source>
</evidence>
<dbReference type="PROSITE" id="PS51009">
    <property type="entry name" value="CYTCII"/>
    <property type="match status" value="1"/>
</dbReference>
<gene>
    <name evidence="8" type="ORF">C7I55_15120</name>
</gene>
<dbReference type="Pfam" id="PF01322">
    <property type="entry name" value="Cytochrom_C_2"/>
    <property type="match status" value="1"/>
</dbReference>
<evidence type="ECO:0000256" key="4">
    <source>
        <dbReference type="ARBA" id="ARBA00022982"/>
    </source>
</evidence>
<reference evidence="8 9" key="1">
    <citation type="submission" date="2018-03" db="EMBL/GenBank/DDBJ databases">
        <title>The draft genome of Sphingosinicella sp. GL-C-18.</title>
        <authorList>
            <person name="Liu L."/>
            <person name="Li L."/>
            <person name="Liang L."/>
            <person name="Zhang X."/>
            <person name="Wang T."/>
        </authorList>
    </citation>
    <scope>NUCLEOTIDE SEQUENCE [LARGE SCALE GENOMIC DNA]</scope>
    <source>
        <strain evidence="8 9">GL-C-18</strain>
    </source>
</reference>
<dbReference type="GO" id="GO:0020037">
    <property type="term" value="F:heme binding"/>
    <property type="evidence" value="ECO:0007669"/>
    <property type="project" value="InterPro"/>
</dbReference>
<dbReference type="InterPro" id="IPR002321">
    <property type="entry name" value="Cyt_c_II"/>
</dbReference>
<dbReference type="AlphaFoldDB" id="A0A2P7QPK7"/>
<protein>
    <recommendedName>
        <fullName evidence="10">Cytochrome C</fullName>
    </recommendedName>
</protein>
<feature type="binding site" description="covalent" evidence="7">
    <location>
        <position position="135"/>
    </location>
    <ligand>
        <name>heme c</name>
        <dbReference type="ChEBI" id="CHEBI:61717"/>
    </ligand>
</feature>
<dbReference type="PRINTS" id="PR00608">
    <property type="entry name" value="CYTCHROMECII"/>
</dbReference>
<evidence type="ECO:0000313" key="8">
    <source>
        <dbReference type="EMBL" id="PSJ39884.1"/>
    </source>
</evidence>
<dbReference type="InterPro" id="IPR010980">
    <property type="entry name" value="Cyt_c/b562"/>
</dbReference>
<dbReference type="InterPro" id="IPR015984">
    <property type="entry name" value="Cyt_c_prime_subgr"/>
</dbReference>
<dbReference type="Proteomes" id="UP000241167">
    <property type="component" value="Unassembled WGS sequence"/>
</dbReference>
<keyword evidence="5 6" id="KW-0408">Iron</keyword>
<feature type="binding site" description="covalent" evidence="7">
    <location>
        <position position="138"/>
    </location>
    <ligand>
        <name>heme c</name>
        <dbReference type="ChEBI" id="CHEBI:61717"/>
    </ligand>
</feature>
<keyword evidence="2 7" id="KW-0349">Heme</keyword>
<dbReference type="GO" id="GO:0022900">
    <property type="term" value="P:electron transport chain"/>
    <property type="evidence" value="ECO:0007669"/>
    <property type="project" value="InterPro"/>
</dbReference>
<evidence type="ECO:0000256" key="6">
    <source>
        <dbReference type="PIRSR" id="PIRSR000027-1"/>
    </source>
</evidence>
<evidence type="ECO:0000256" key="7">
    <source>
        <dbReference type="PIRSR" id="PIRSR000027-2"/>
    </source>
</evidence>
<dbReference type="SUPFAM" id="SSF47175">
    <property type="entry name" value="Cytochromes"/>
    <property type="match status" value="1"/>
</dbReference>
<dbReference type="PIRSF" id="PIRSF000027">
    <property type="entry name" value="Cytc_c_prime"/>
    <property type="match status" value="1"/>
</dbReference>
<feature type="binding site" description="axial binding residue" evidence="6">
    <location>
        <position position="139"/>
    </location>
    <ligand>
        <name>heme c</name>
        <dbReference type="ChEBI" id="CHEBI:61717"/>
    </ligand>
    <ligandPart>
        <name>Fe</name>
        <dbReference type="ChEBI" id="CHEBI:18248"/>
    </ligandPart>
</feature>
<dbReference type="EMBL" id="PXYI01000004">
    <property type="protein sequence ID" value="PSJ39884.1"/>
    <property type="molecule type" value="Genomic_DNA"/>
</dbReference>
<dbReference type="GO" id="GO:0009055">
    <property type="term" value="F:electron transfer activity"/>
    <property type="evidence" value="ECO:0007669"/>
    <property type="project" value="InterPro"/>
</dbReference>
<name>A0A2P7QPK7_9SPHN</name>
<evidence type="ECO:0008006" key="10">
    <source>
        <dbReference type="Google" id="ProtNLM"/>
    </source>
</evidence>
<keyword evidence="1" id="KW-0813">Transport</keyword>
<dbReference type="GO" id="GO:0042597">
    <property type="term" value="C:periplasmic space"/>
    <property type="evidence" value="ECO:0007669"/>
    <property type="project" value="InterPro"/>
</dbReference>
<dbReference type="Gene3D" id="1.20.120.10">
    <property type="entry name" value="Cytochrome c/b562"/>
    <property type="match status" value="1"/>
</dbReference>
<organism evidence="8 9">
    <name type="scientific">Allosphingosinicella deserti</name>
    <dbReference type="NCBI Taxonomy" id="2116704"/>
    <lineage>
        <taxon>Bacteria</taxon>
        <taxon>Pseudomonadati</taxon>
        <taxon>Pseudomonadota</taxon>
        <taxon>Alphaproteobacteria</taxon>
        <taxon>Sphingomonadales</taxon>
        <taxon>Sphingomonadaceae</taxon>
        <taxon>Allosphingosinicella</taxon>
    </lineage>
</organism>
<comment type="caution">
    <text evidence="8">The sequence shown here is derived from an EMBL/GenBank/DDBJ whole genome shotgun (WGS) entry which is preliminary data.</text>
</comment>